<dbReference type="Gene3D" id="3.40.50.10320">
    <property type="entry name" value="LmbE-like"/>
    <property type="match status" value="1"/>
</dbReference>
<dbReference type="AlphaFoldDB" id="A0A6N7KXU6"/>
<evidence type="ECO:0000313" key="4">
    <source>
        <dbReference type="Proteomes" id="UP000450000"/>
    </source>
</evidence>
<organism evidence="3 4">
    <name type="scientific">Streptomyces kaniharaensis</name>
    <dbReference type="NCBI Taxonomy" id="212423"/>
    <lineage>
        <taxon>Bacteria</taxon>
        <taxon>Bacillati</taxon>
        <taxon>Actinomycetota</taxon>
        <taxon>Actinomycetes</taxon>
        <taxon>Kitasatosporales</taxon>
        <taxon>Streptomycetaceae</taxon>
        <taxon>Streptomyces</taxon>
    </lineage>
</organism>
<name>A0A6N7KXU6_9ACTN</name>
<gene>
    <name evidence="3" type="ORF">F7Q99_30185</name>
</gene>
<accession>A0A6N7KXU6</accession>
<feature type="compositionally biased region" description="Polar residues" evidence="2">
    <location>
        <begin position="279"/>
        <end position="288"/>
    </location>
</feature>
<dbReference type="PANTHER" id="PTHR12993:SF26">
    <property type="entry name" value="1D-MYO-INOSITOL 2-ACETAMIDO-2-DEOXY-ALPHA-D-GLUCOPYRANOSIDE DEACETYLASE"/>
    <property type="match status" value="1"/>
</dbReference>
<dbReference type="Proteomes" id="UP000450000">
    <property type="component" value="Unassembled WGS sequence"/>
</dbReference>
<dbReference type="PANTHER" id="PTHR12993">
    <property type="entry name" value="N-ACETYLGLUCOSAMINYL-PHOSPHATIDYLINOSITOL DE-N-ACETYLASE-RELATED"/>
    <property type="match status" value="1"/>
</dbReference>
<evidence type="ECO:0000313" key="3">
    <source>
        <dbReference type="EMBL" id="MQS16360.1"/>
    </source>
</evidence>
<keyword evidence="4" id="KW-1185">Reference proteome</keyword>
<keyword evidence="1" id="KW-0862">Zinc</keyword>
<comment type="caution">
    <text evidence="3">The sequence shown here is derived from an EMBL/GenBank/DDBJ whole genome shotgun (WGS) entry which is preliminary data.</text>
</comment>
<dbReference type="Pfam" id="PF02585">
    <property type="entry name" value="PIG-L"/>
    <property type="match status" value="1"/>
</dbReference>
<sequence length="288" mass="30960">MATILAFHAHPDDEVLLTGGTLARLAAEGNRVVIVVACDGVMGEATGSEGCARLDELRASAAVLGVARVAHLGYANSGHGPLLFPDPTDRVRFARADIDSAASKLAELLREEQADVLLSYDAQGGYGHRDHVKVHEVGARAAQLAATPRVLEATLPREPVYQAFRLLRFLRLPIRYDPQVIRASYSPRSAITHRVDVRRFAPQKRAALAAHRSQVYGKGRAAPIFRLLVRLPSPIFGLLLGREWFVDPTAAPGTKTCGDILGDPQYQNRLDGAAKPVSPRSSGTASPG</sequence>
<reference evidence="3 4" key="1">
    <citation type="submission" date="2019-09" db="EMBL/GenBank/DDBJ databases">
        <title>Genome Sequences of Streptomyces kaniharaensis ATCC 21070.</title>
        <authorList>
            <person name="Zhu W."/>
            <person name="De Crecy-Lagard V."/>
            <person name="Richards N.G."/>
        </authorList>
    </citation>
    <scope>NUCLEOTIDE SEQUENCE [LARGE SCALE GENOMIC DNA]</scope>
    <source>
        <strain evidence="3 4">SF-557</strain>
    </source>
</reference>
<proteinExistence type="predicted"/>
<dbReference type="GO" id="GO:0016137">
    <property type="term" value="P:glycoside metabolic process"/>
    <property type="evidence" value="ECO:0007669"/>
    <property type="project" value="UniProtKB-ARBA"/>
</dbReference>
<evidence type="ECO:0000256" key="1">
    <source>
        <dbReference type="ARBA" id="ARBA00022833"/>
    </source>
</evidence>
<dbReference type="SUPFAM" id="SSF102588">
    <property type="entry name" value="LmbE-like"/>
    <property type="match status" value="1"/>
</dbReference>
<evidence type="ECO:0000256" key="2">
    <source>
        <dbReference type="SAM" id="MobiDB-lite"/>
    </source>
</evidence>
<dbReference type="EMBL" id="WBOF01000002">
    <property type="protein sequence ID" value="MQS16360.1"/>
    <property type="molecule type" value="Genomic_DNA"/>
</dbReference>
<dbReference type="InterPro" id="IPR024078">
    <property type="entry name" value="LmbE-like_dom_sf"/>
</dbReference>
<dbReference type="GO" id="GO:0016811">
    <property type="term" value="F:hydrolase activity, acting on carbon-nitrogen (but not peptide) bonds, in linear amides"/>
    <property type="evidence" value="ECO:0007669"/>
    <property type="project" value="TreeGrafter"/>
</dbReference>
<feature type="region of interest" description="Disordered" evidence="2">
    <location>
        <begin position="256"/>
        <end position="288"/>
    </location>
</feature>
<protein>
    <submittedName>
        <fullName evidence="3">PIG-L family deacetylase</fullName>
    </submittedName>
</protein>
<dbReference type="InterPro" id="IPR003737">
    <property type="entry name" value="GlcNAc_PI_deacetylase-related"/>
</dbReference>
<dbReference type="RefSeq" id="WP_326847335.1">
    <property type="nucleotide sequence ID" value="NZ_WBOF01000002.1"/>
</dbReference>